<keyword evidence="2" id="KW-1185">Reference proteome</keyword>
<dbReference type="EMBL" id="JAYMGO010000137">
    <property type="protein sequence ID" value="KAL1246724.1"/>
    <property type="molecule type" value="Genomic_DNA"/>
</dbReference>
<evidence type="ECO:0000313" key="2">
    <source>
        <dbReference type="Proteomes" id="UP001558613"/>
    </source>
</evidence>
<dbReference type="Proteomes" id="UP001558613">
    <property type="component" value="Unassembled WGS sequence"/>
</dbReference>
<reference evidence="1 2" key="1">
    <citation type="submission" date="2023-09" db="EMBL/GenBank/DDBJ databases">
        <authorList>
            <person name="Wang M."/>
        </authorList>
    </citation>
    <scope>NUCLEOTIDE SEQUENCE [LARGE SCALE GENOMIC DNA]</scope>
    <source>
        <strain evidence="1">GT-2023</strain>
        <tissue evidence="1">Liver</tissue>
    </source>
</reference>
<proteinExistence type="predicted"/>
<accession>A0ABR3L1G1</accession>
<sequence>MQPSPSVALLILLPCPHCHNCQTRRTPSPARSPRMYIQTVSNLSLPPSPVSTTTSSKPSVAARAEVSAAASSSTPLDSQVMEPTREPAMFWMLIDLFAQPSLLPVKFQDPPERGYSFPPYSNAVVAPPQLLYVDCECCREGTGESKLNKGTSANSLNFQCTSWKALTGWNQDREAASFGSQASIASQLLRRPCSLCQQLQCQGVLGRSLSPLSPPTVYTDREGLAGLSNLTREETEQMLEDVGTEEELEDEGFEDSGLDPTIGLLDPSSPVTCHHQLCHHSTPTLSQTLLDLRPQLITLQLHLGNNW</sequence>
<gene>
    <name evidence="1" type="ORF">QQF64_034347</name>
</gene>
<evidence type="ECO:0000313" key="1">
    <source>
        <dbReference type="EMBL" id="KAL1246724.1"/>
    </source>
</evidence>
<name>A0ABR3L1G1_9TELE</name>
<comment type="caution">
    <text evidence="1">The sequence shown here is derived from an EMBL/GenBank/DDBJ whole genome shotgun (WGS) entry which is preliminary data.</text>
</comment>
<organism evidence="1 2">
    <name type="scientific">Cirrhinus molitorella</name>
    <name type="common">mud carp</name>
    <dbReference type="NCBI Taxonomy" id="172907"/>
    <lineage>
        <taxon>Eukaryota</taxon>
        <taxon>Metazoa</taxon>
        <taxon>Chordata</taxon>
        <taxon>Craniata</taxon>
        <taxon>Vertebrata</taxon>
        <taxon>Euteleostomi</taxon>
        <taxon>Actinopterygii</taxon>
        <taxon>Neopterygii</taxon>
        <taxon>Teleostei</taxon>
        <taxon>Ostariophysi</taxon>
        <taxon>Cypriniformes</taxon>
        <taxon>Cyprinidae</taxon>
        <taxon>Labeoninae</taxon>
        <taxon>Labeonini</taxon>
        <taxon>Cirrhinus</taxon>
    </lineage>
</organism>
<protein>
    <submittedName>
        <fullName evidence="1">Uncharacterized protein</fullName>
    </submittedName>
</protein>